<comment type="caution">
    <text evidence="1">The sequence shown here is derived from an EMBL/GenBank/DDBJ whole genome shotgun (WGS) entry which is preliminary data.</text>
</comment>
<dbReference type="AlphaFoldDB" id="A0A7X0X5F5"/>
<proteinExistence type="predicted"/>
<name>A0A7X0X5F5_9LIST</name>
<evidence type="ECO:0000313" key="1">
    <source>
        <dbReference type="EMBL" id="MBC1487958.1"/>
    </source>
</evidence>
<dbReference type="EMBL" id="JAASTW010000002">
    <property type="protein sequence ID" value="MBC1487958.1"/>
    <property type="molecule type" value="Genomic_DNA"/>
</dbReference>
<accession>A0A7X0X5F5</accession>
<reference evidence="1 2" key="1">
    <citation type="submission" date="2020-03" db="EMBL/GenBank/DDBJ databases">
        <title>Soil Listeria distribution.</title>
        <authorList>
            <person name="Liao J."/>
            <person name="Wiedmann M."/>
        </authorList>
    </citation>
    <scope>NUCLEOTIDE SEQUENCE [LARGE SCALE GENOMIC DNA]</scope>
    <source>
        <strain evidence="1 2">FSL L7-1554</strain>
    </source>
</reference>
<protein>
    <submittedName>
        <fullName evidence="1">Uncharacterized protein</fullName>
    </submittedName>
</protein>
<gene>
    <name evidence="1" type="ORF">HCJ38_02820</name>
</gene>
<organism evidence="1 2">
    <name type="scientific">Listeria immobilis</name>
    <dbReference type="NCBI Taxonomy" id="2713502"/>
    <lineage>
        <taxon>Bacteria</taxon>
        <taxon>Bacillati</taxon>
        <taxon>Bacillota</taxon>
        <taxon>Bacilli</taxon>
        <taxon>Bacillales</taxon>
        <taxon>Listeriaceae</taxon>
        <taxon>Listeria</taxon>
    </lineage>
</organism>
<dbReference type="Proteomes" id="UP000561617">
    <property type="component" value="Unassembled WGS sequence"/>
</dbReference>
<sequence>MSAVSLIVFCSCTGTALTACSNDKNTQEKPLETNEIEQVKPKSGVVSYHGKYLQLADNIEELDDSSPVIVTVTKESEKTSITRESKDSEIPTDFYTMSEVTINNIQKDESGILKENKKINVLEDSVENVEVDGEKYDLTIDGYKNMQAGEEYTLFLRKSTSGDNYVLTNALLSKYPVEEEEQDELFLEDGESLEETEDMKDTYQELYQEVLKEYNE</sequence>
<evidence type="ECO:0000313" key="2">
    <source>
        <dbReference type="Proteomes" id="UP000561617"/>
    </source>
</evidence>